<accession>A0A9X1FBZ5</accession>
<dbReference type="InterPro" id="IPR056089">
    <property type="entry name" value="DUF7672"/>
</dbReference>
<dbReference type="Pfam" id="PF24717">
    <property type="entry name" value="DUF7672"/>
    <property type="match status" value="1"/>
</dbReference>
<keyword evidence="3" id="KW-1185">Reference proteome</keyword>
<evidence type="ECO:0000313" key="3">
    <source>
        <dbReference type="Proteomes" id="UP001138894"/>
    </source>
</evidence>
<reference evidence="2" key="1">
    <citation type="submission" date="2021-04" db="EMBL/GenBank/DDBJ databases">
        <authorList>
            <person name="Pira H."/>
            <person name="Risdian C."/>
            <person name="Wink J."/>
        </authorList>
    </citation>
    <scope>NUCLEOTIDE SEQUENCE</scope>
    <source>
        <strain evidence="2">WHY3</strain>
    </source>
</reference>
<organism evidence="2 3">
    <name type="scientific">Winogradskyella luteola</name>
    <dbReference type="NCBI Taxonomy" id="2828330"/>
    <lineage>
        <taxon>Bacteria</taxon>
        <taxon>Pseudomonadati</taxon>
        <taxon>Bacteroidota</taxon>
        <taxon>Flavobacteriia</taxon>
        <taxon>Flavobacteriales</taxon>
        <taxon>Flavobacteriaceae</taxon>
        <taxon>Winogradskyella</taxon>
    </lineage>
</organism>
<feature type="transmembrane region" description="Helical" evidence="1">
    <location>
        <begin position="48"/>
        <end position="70"/>
    </location>
</feature>
<dbReference type="EMBL" id="JAGSPD010000009">
    <property type="protein sequence ID" value="MBV7269945.1"/>
    <property type="molecule type" value="Genomic_DNA"/>
</dbReference>
<dbReference type="AlphaFoldDB" id="A0A9X1FBZ5"/>
<evidence type="ECO:0000313" key="2">
    <source>
        <dbReference type="EMBL" id="MBV7269945.1"/>
    </source>
</evidence>
<feature type="transmembrane region" description="Helical" evidence="1">
    <location>
        <begin position="6"/>
        <end position="27"/>
    </location>
</feature>
<keyword evidence="1" id="KW-1133">Transmembrane helix</keyword>
<comment type="caution">
    <text evidence="2">The sequence shown here is derived from an EMBL/GenBank/DDBJ whole genome shotgun (WGS) entry which is preliminary data.</text>
</comment>
<keyword evidence="1" id="KW-0812">Transmembrane</keyword>
<protein>
    <submittedName>
        <fullName evidence="2">Uncharacterized protein</fullName>
    </submittedName>
</protein>
<sequence>MIRLYIIGLAILVIAILANAVVIKLGIKSWYDFINLLTSSGTSAFSKLSIIDYLWLFIGYPLVLGYGYWIGDKIHHLILN</sequence>
<keyword evidence="1" id="KW-0472">Membrane</keyword>
<dbReference type="RefSeq" id="WP_218546843.1">
    <property type="nucleotide sequence ID" value="NZ_JAGSPD010000009.1"/>
</dbReference>
<proteinExistence type="predicted"/>
<evidence type="ECO:0000256" key="1">
    <source>
        <dbReference type="SAM" id="Phobius"/>
    </source>
</evidence>
<gene>
    <name evidence="2" type="ORF">KCG49_12170</name>
</gene>
<dbReference type="Proteomes" id="UP001138894">
    <property type="component" value="Unassembled WGS sequence"/>
</dbReference>
<name>A0A9X1FBZ5_9FLAO</name>